<gene>
    <name evidence="12" type="ORF">CCHL11_09206</name>
</gene>
<feature type="compositionally biased region" description="Basic and acidic residues" evidence="9">
    <location>
        <begin position="273"/>
        <end position="291"/>
    </location>
</feature>
<evidence type="ECO:0000313" key="12">
    <source>
        <dbReference type="EMBL" id="OLN85801.1"/>
    </source>
</evidence>
<organism evidence="12 13">
    <name type="scientific">Colletotrichum chlorophyti</name>
    <dbReference type="NCBI Taxonomy" id="708187"/>
    <lineage>
        <taxon>Eukaryota</taxon>
        <taxon>Fungi</taxon>
        <taxon>Dikarya</taxon>
        <taxon>Ascomycota</taxon>
        <taxon>Pezizomycotina</taxon>
        <taxon>Sordariomycetes</taxon>
        <taxon>Hypocreomycetidae</taxon>
        <taxon>Glomerellales</taxon>
        <taxon>Glomerellaceae</taxon>
        <taxon>Colletotrichum</taxon>
    </lineage>
</organism>
<accession>A0A1Q8RND0</accession>
<sequence>MPRHPKAPGALPDIQSNGLNTNMSPSIALRTTTPMIILSIARSGSSCMDSSKPGLDLERELTCSICTELLYQPLTLLDCLHTYCGACLKDWFSFQSQQAEHSPTPPAPGTNIFTCPSCRALVRDTRHNATVATLLDMFAAANPDRKRSEADVEEMSKKYKPGDQVLPVLKIPERTADERRADEEERRLLEDVREMSLREAGVESSLAARHRRRRGDSSSADGRTRRSRDHSLDSRHSHRHEGSRRPRGDEGRSHRDQPQPVTEQRRRRRSESRHRSEESSDTRRRQIEHHRVTNNSSTMVTPNVAPSPPIEPLSPRMQRPNRPADLSIISQATSGPVGLGIGSPSTPGHQRARSQLYPEPSIACARCAKPHIEYELHYNCGICSSGNWNICLDCYRSGKGCLHWFGFGYGAWAKWEKARQAGHSDLPRPHMLTANRYHHPKIIPGGAEGRRTLTTDDPLKRLESGNFCAGCLAWANECFWRCDVCNFGDWGFCNNCVNQGRSCTHPLLPLTYQPQPLHTPPASPRSPQPPHSAAVLTGPNVHNIGPFKPLTFTTRCDVCQDPISPSHSRYHCFSCTSSIEPDTQPGDYDVCTNCYANLEARGQISPENGHVGWRRCLNGHRMIVIGFRDGPGGQLRHILSDVVGGRALRIEQAEGNEKTTQKWWWYEGSQKCERYVTRDVAADAPTGEGLAKGFPPDGGAGMRAVATWAWYPKAEDELLFPRGAEVREVEDVNGDWFFGVYMGAKGLFPSPYVRRLDDHA</sequence>
<dbReference type="InterPro" id="IPR043145">
    <property type="entry name" value="Znf_ZZ_sf"/>
</dbReference>
<dbReference type="OrthoDB" id="1305878at2759"/>
<evidence type="ECO:0000256" key="9">
    <source>
        <dbReference type="SAM" id="MobiDB-lite"/>
    </source>
</evidence>
<feature type="compositionally biased region" description="Pro residues" evidence="9">
    <location>
        <begin position="517"/>
        <end position="530"/>
    </location>
</feature>
<dbReference type="SUPFAM" id="SSF50044">
    <property type="entry name" value="SH3-domain"/>
    <property type="match status" value="1"/>
</dbReference>
<feature type="region of interest" description="Disordered" evidence="9">
    <location>
        <begin position="1"/>
        <end position="23"/>
    </location>
</feature>
<feature type="region of interest" description="Disordered" evidence="9">
    <location>
        <begin position="143"/>
        <end position="165"/>
    </location>
</feature>
<evidence type="ECO:0000259" key="11">
    <source>
        <dbReference type="PROSITE" id="PS50089"/>
    </source>
</evidence>
<feature type="compositionally biased region" description="Basic and acidic residues" evidence="9">
    <location>
        <begin position="143"/>
        <end position="161"/>
    </location>
</feature>
<dbReference type="Proteomes" id="UP000186583">
    <property type="component" value="Unassembled WGS sequence"/>
</dbReference>
<evidence type="ECO:0000313" key="13">
    <source>
        <dbReference type="Proteomes" id="UP000186583"/>
    </source>
</evidence>
<feature type="domain" description="SH3" evidence="10">
    <location>
        <begin position="699"/>
        <end position="758"/>
    </location>
</feature>
<reference evidence="12 13" key="1">
    <citation type="submission" date="2016-11" db="EMBL/GenBank/DDBJ databases">
        <title>Draft Genome Assembly of Colletotrichum chlorophyti a pathogen of herbaceous plants.</title>
        <authorList>
            <person name="Gan P."/>
            <person name="Narusaka M."/>
            <person name="Tsushima A."/>
            <person name="Narusaka Y."/>
            <person name="Takano Y."/>
            <person name="Shirasu K."/>
        </authorList>
    </citation>
    <scope>NUCLEOTIDE SEQUENCE [LARGE SCALE GENOMIC DNA]</scope>
    <source>
        <strain evidence="12 13">NTL11</strain>
    </source>
</reference>
<keyword evidence="5" id="KW-0862">Zinc</keyword>
<dbReference type="GO" id="GO:0008270">
    <property type="term" value="F:zinc ion binding"/>
    <property type="evidence" value="ECO:0007669"/>
    <property type="project" value="UniProtKB-KW"/>
</dbReference>
<dbReference type="InterPro" id="IPR001841">
    <property type="entry name" value="Znf_RING"/>
</dbReference>
<dbReference type="InterPro" id="IPR036028">
    <property type="entry name" value="SH3-like_dom_sf"/>
</dbReference>
<dbReference type="GO" id="GO:0016567">
    <property type="term" value="P:protein ubiquitination"/>
    <property type="evidence" value="ECO:0007669"/>
    <property type="project" value="TreeGrafter"/>
</dbReference>
<dbReference type="GO" id="GO:0004842">
    <property type="term" value="F:ubiquitin-protein transferase activity"/>
    <property type="evidence" value="ECO:0007669"/>
    <property type="project" value="TreeGrafter"/>
</dbReference>
<evidence type="ECO:0000256" key="3">
    <source>
        <dbReference type="ARBA" id="ARBA00022723"/>
    </source>
</evidence>
<keyword evidence="3" id="KW-0479">Metal-binding</keyword>
<comment type="caution">
    <text evidence="12">The sequence shown here is derived from an EMBL/GenBank/DDBJ whole genome shotgun (WGS) entry which is preliminary data.</text>
</comment>
<dbReference type="STRING" id="708187.A0A1Q8RND0"/>
<dbReference type="Gene3D" id="3.30.60.90">
    <property type="match status" value="1"/>
</dbReference>
<keyword evidence="13" id="KW-1185">Reference proteome</keyword>
<keyword evidence="4 7" id="KW-0863">Zinc-finger</keyword>
<dbReference type="SUPFAM" id="SSF57850">
    <property type="entry name" value="RING/U-box"/>
    <property type="match status" value="2"/>
</dbReference>
<evidence type="ECO:0000256" key="1">
    <source>
        <dbReference type="ARBA" id="ARBA00008649"/>
    </source>
</evidence>
<feature type="compositionally biased region" description="Basic and acidic residues" evidence="9">
    <location>
        <begin position="243"/>
        <end position="257"/>
    </location>
</feature>
<dbReference type="Gene3D" id="2.30.30.40">
    <property type="entry name" value="SH3 Domains"/>
    <property type="match status" value="1"/>
</dbReference>
<dbReference type="GO" id="GO:0006511">
    <property type="term" value="P:ubiquitin-dependent protein catabolic process"/>
    <property type="evidence" value="ECO:0007669"/>
    <property type="project" value="TreeGrafter"/>
</dbReference>
<dbReference type="Gene3D" id="3.30.40.10">
    <property type="entry name" value="Zinc/RING finger domain, C3HC4 (zinc finger)"/>
    <property type="match status" value="1"/>
</dbReference>
<evidence type="ECO:0000259" key="10">
    <source>
        <dbReference type="PROSITE" id="PS50002"/>
    </source>
</evidence>
<evidence type="ECO:0000256" key="5">
    <source>
        <dbReference type="ARBA" id="ARBA00022833"/>
    </source>
</evidence>
<feature type="compositionally biased region" description="Polar residues" evidence="9">
    <location>
        <begin position="14"/>
        <end position="23"/>
    </location>
</feature>
<proteinExistence type="inferred from homology"/>
<dbReference type="PROSITE" id="PS50002">
    <property type="entry name" value="SH3"/>
    <property type="match status" value="1"/>
</dbReference>
<evidence type="ECO:0000256" key="7">
    <source>
        <dbReference type="PROSITE-ProRule" id="PRU00175"/>
    </source>
</evidence>
<keyword evidence="6" id="KW-0832">Ubl conjugation</keyword>
<keyword evidence="2 8" id="KW-0728">SH3 domain</keyword>
<dbReference type="GO" id="GO:0005634">
    <property type="term" value="C:nucleus"/>
    <property type="evidence" value="ECO:0007669"/>
    <property type="project" value="TreeGrafter"/>
</dbReference>
<evidence type="ECO:0000256" key="4">
    <source>
        <dbReference type="ARBA" id="ARBA00022771"/>
    </source>
</evidence>
<evidence type="ECO:0000256" key="6">
    <source>
        <dbReference type="ARBA" id="ARBA00022843"/>
    </source>
</evidence>
<dbReference type="InterPro" id="IPR013083">
    <property type="entry name" value="Znf_RING/FYVE/PHD"/>
</dbReference>
<dbReference type="SMART" id="SM00184">
    <property type="entry name" value="RING"/>
    <property type="match status" value="1"/>
</dbReference>
<dbReference type="InterPro" id="IPR001452">
    <property type="entry name" value="SH3_domain"/>
</dbReference>
<feature type="region of interest" description="Disordered" evidence="9">
    <location>
        <begin position="514"/>
        <end position="534"/>
    </location>
</feature>
<feature type="region of interest" description="Disordered" evidence="9">
    <location>
        <begin position="198"/>
        <end position="321"/>
    </location>
</feature>
<evidence type="ECO:0000256" key="2">
    <source>
        <dbReference type="ARBA" id="ARBA00022443"/>
    </source>
</evidence>
<name>A0A1Q8RND0_9PEZI</name>
<dbReference type="InterPro" id="IPR052256">
    <property type="entry name" value="E3_ubiquitin-ligase_CHFR"/>
</dbReference>
<dbReference type="AlphaFoldDB" id="A0A1Q8RND0"/>
<dbReference type="PROSITE" id="PS00518">
    <property type="entry name" value="ZF_RING_1"/>
    <property type="match status" value="1"/>
</dbReference>
<comment type="similarity">
    <text evidence="1">Belongs to the SH3RF family.</text>
</comment>
<dbReference type="SMART" id="SM00326">
    <property type="entry name" value="SH3"/>
    <property type="match status" value="1"/>
</dbReference>
<dbReference type="InterPro" id="IPR017907">
    <property type="entry name" value="Znf_RING_CS"/>
</dbReference>
<dbReference type="EMBL" id="MPGH01000152">
    <property type="protein sequence ID" value="OLN85801.1"/>
    <property type="molecule type" value="Genomic_DNA"/>
</dbReference>
<dbReference type="Pfam" id="PF00097">
    <property type="entry name" value="zf-C3HC4"/>
    <property type="match status" value="1"/>
</dbReference>
<feature type="domain" description="RING-type" evidence="11">
    <location>
        <begin position="63"/>
        <end position="119"/>
    </location>
</feature>
<dbReference type="PANTHER" id="PTHR16079">
    <property type="entry name" value="UBIQUITIN LIGASE PROTEIN CHFR"/>
    <property type="match status" value="1"/>
</dbReference>
<feature type="region of interest" description="Disordered" evidence="9">
    <location>
        <begin position="333"/>
        <end position="354"/>
    </location>
</feature>
<protein>
    <submittedName>
        <fullName evidence="12">E3 ubiquitin-protein ligase CHFR</fullName>
    </submittedName>
</protein>
<dbReference type="PANTHER" id="PTHR16079:SF4">
    <property type="entry name" value="E3 UBIQUITIN-PROTEIN LIGASE CHFR"/>
    <property type="match status" value="1"/>
</dbReference>
<dbReference type="InterPro" id="IPR018957">
    <property type="entry name" value="Znf_C3HC4_RING-type"/>
</dbReference>
<evidence type="ECO:0000256" key="8">
    <source>
        <dbReference type="PROSITE-ProRule" id="PRU00192"/>
    </source>
</evidence>
<dbReference type="PROSITE" id="PS50089">
    <property type="entry name" value="ZF_RING_2"/>
    <property type="match status" value="1"/>
</dbReference>